<dbReference type="EMBL" id="CM014096">
    <property type="protein sequence ID" value="TKS87470.1"/>
    <property type="molecule type" value="Genomic_DNA"/>
</dbReference>
<organism evidence="5 6">
    <name type="scientific">Collichthys lucidus</name>
    <name type="common">Big head croaker</name>
    <name type="synonym">Sciaena lucida</name>
    <dbReference type="NCBI Taxonomy" id="240159"/>
    <lineage>
        <taxon>Eukaryota</taxon>
        <taxon>Metazoa</taxon>
        <taxon>Chordata</taxon>
        <taxon>Craniata</taxon>
        <taxon>Vertebrata</taxon>
        <taxon>Euteleostomi</taxon>
        <taxon>Actinopterygii</taxon>
        <taxon>Neopterygii</taxon>
        <taxon>Teleostei</taxon>
        <taxon>Neoteleostei</taxon>
        <taxon>Acanthomorphata</taxon>
        <taxon>Eupercaria</taxon>
        <taxon>Sciaenidae</taxon>
        <taxon>Collichthys</taxon>
    </lineage>
</organism>
<protein>
    <recommendedName>
        <fullName evidence="2">COP9 signalosome complex subunit 9</fullName>
    </recommendedName>
</protein>
<gene>
    <name evidence="5" type="ORF">D9C73_021594</name>
</gene>
<dbReference type="Pfam" id="PF15004">
    <property type="entry name" value="MYEOV2"/>
    <property type="match status" value="1"/>
</dbReference>
<keyword evidence="6" id="KW-1185">Reference proteome</keyword>
<name>A0A4U5VI81_COLLU</name>
<dbReference type="STRING" id="240159.A0A4U5VI81"/>
<reference evidence="5 6" key="1">
    <citation type="submission" date="2019-01" db="EMBL/GenBank/DDBJ databases">
        <title>Genome Assembly of Collichthys lucidus.</title>
        <authorList>
            <person name="Cai M."/>
            <person name="Xiao S."/>
        </authorList>
    </citation>
    <scope>NUCLEOTIDE SEQUENCE [LARGE SCALE GENOMIC DNA]</scope>
    <source>
        <strain evidence="5">JT15FE1705JMU</strain>
        <tissue evidence="5">Muscle</tissue>
    </source>
</reference>
<feature type="compositionally biased region" description="Basic and acidic residues" evidence="4">
    <location>
        <begin position="52"/>
        <end position="62"/>
    </location>
</feature>
<keyword evidence="3" id="KW-0736">Signalosome</keyword>
<evidence type="ECO:0000256" key="1">
    <source>
        <dbReference type="ARBA" id="ARBA00009162"/>
    </source>
</evidence>
<evidence type="ECO:0000256" key="3">
    <source>
        <dbReference type="ARBA" id="ARBA00022790"/>
    </source>
</evidence>
<evidence type="ECO:0000313" key="5">
    <source>
        <dbReference type="EMBL" id="TKS87470.1"/>
    </source>
</evidence>
<accession>A0A4U5VI81</accession>
<dbReference type="AlphaFoldDB" id="A0A4U5VI81"/>
<dbReference type="PANTHER" id="PTHR28562">
    <property type="entry name" value="COP9 SIGNALOSOME COMPLEX SUBUNIT 9"/>
    <property type="match status" value="1"/>
</dbReference>
<proteinExistence type="inferred from homology"/>
<evidence type="ECO:0000256" key="2">
    <source>
        <dbReference type="ARBA" id="ARBA00014874"/>
    </source>
</evidence>
<comment type="similarity">
    <text evidence="1">Belongs to the CSN9 family.</text>
</comment>
<dbReference type="GO" id="GO:0008180">
    <property type="term" value="C:COP9 signalosome"/>
    <property type="evidence" value="ECO:0007669"/>
    <property type="project" value="UniProtKB-KW"/>
</dbReference>
<feature type="region of interest" description="Disordered" evidence="4">
    <location>
        <begin position="47"/>
        <end position="87"/>
    </location>
</feature>
<dbReference type="InterPro" id="IPR029391">
    <property type="entry name" value="CSN9_metazoa"/>
</dbReference>
<sequence length="87" mass="9385">MFPEGAGPYVDLDEAGGSSGLLMDLAANEKAVHSDFFNASAAGKNNFGSAAHDLERKEPIVKKRERGRRGGGGRQNFEDLFDDDDLQ</sequence>
<dbReference type="Proteomes" id="UP000298787">
    <property type="component" value="Chromosome 19"/>
</dbReference>
<evidence type="ECO:0000313" key="6">
    <source>
        <dbReference type="Proteomes" id="UP000298787"/>
    </source>
</evidence>
<evidence type="ECO:0000256" key="4">
    <source>
        <dbReference type="SAM" id="MobiDB-lite"/>
    </source>
</evidence>